<dbReference type="EMBL" id="JBBMQO010000003">
    <property type="protein sequence ID" value="MEM5501352.1"/>
    <property type="molecule type" value="Genomic_DNA"/>
</dbReference>
<dbReference type="PRINTS" id="PR00992">
    <property type="entry name" value="ALARACEMASE"/>
</dbReference>
<evidence type="ECO:0000313" key="9">
    <source>
        <dbReference type="EMBL" id="MEM5501352.1"/>
    </source>
</evidence>
<evidence type="ECO:0000256" key="7">
    <source>
        <dbReference type="HAMAP-Rule" id="MF_01201"/>
    </source>
</evidence>
<feature type="active site" description="Proton acceptor; specific for D-alanine" evidence="7">
    <location>
        <position position="38"/>
    </location>
</feature>
<feature type="modified residue" description="N6-(pyridoxal phosphate)lysine" evidence="7">
    <location>
        <position position="38"/>
    </location>
</feature>
<dbReference type="InterPro" id="IPR001608">
    <property type="entry name" value="Ala_racemase_N"/>
</dbReference>
<evidence type="ECO:0000259" key="8">
    <source>
        <dbReference type="SMART" id="SM01005"/>
    </source>
</evidence>
<proteinExistence type="inferred from homology"/>
<organism evidence="9 10">
    <name type="scientific">Ahrensia kielensis</name>
    <dbReference type="NCBI Taxonomy" id="76980"/>
    <lineage>
        <taxon>Bacteria</taxon>
        <taxon>Pseudomonadati</taxon>
        <taxon>Pseudomonadota</taxon>
        <taxon>Alphaproteobacteria</taxon>
        <taxon>Hyphomicrobiales</taxon>
        <taxon>Ahrensiaceae</taxon>
        <taxon>Ahrensia</taxon>
    </lineage>
</organism>
<dbReference type="SUPFAM" id="SSF50621">
    <property type="entry name" value="Alanine racemase C-terminal domain-like"/>
    <property type="match status" value="1"/>
</dbReference>
<keyword evidence="10" id="KW-1185">Reference proteome</keyword>
<comment type="caution">
    <text evidence="9">The sequence shown here is derived from an EMBL/GenBank/DDBJ whole genome shotgun (WGS) entry which is preliminary data.</text>
</comment>
<evidence type="ECO:0000256" key="6">
    <source>
        <dbReference type="ARBA" id="ARBA00023235"/>
    </source>
</evidence>
<dbReference type="Gene3D" id="3.20.20.10">
    <property type="entry name" value="Alanine racemase"/>
    <property type="match status" value="1"/>
</dbReference>
<dbReference type="Pfam" id="PF00842">
    <property type="entry name" value="Ala_racemase_C"/>
    <property type="match status" value="1"/>
</dbReference>
<feature type="binding site" evidence="7">
    <location>
        <position position="137"/>
    </location>
    <ligand>
        <name>substrate</name>
    </ligand>
</feature>
<feature type="binding site" evidence="7">
    <location>
        <position position="305"/>
    </location>
    <ligand>
        <name>substrate</name>
    </ligand>
</feature>
<comment type="similarity">
    <text evidence="3 7">Belongs to the alanine racemase family.</text>
</comment>
<dbReference type="EC" id="5.1.1.1" evidence="4 7"/>
<dbReference type="InterPro" id="IPR009006">
    <property type="entry name" value="Ala_racemase/Decarboxylase_C"/>
</dbReference>
<dbReference type="SMART" id="SM01005">
    <property type="entry name" value="Ala_racemase_C"/>
    <property type="match status" value="1"/>
</dbReference>
<protein>
    <recommendedName>
        <fullName evidence="4 7">Alanine racemase</fullName>
        <ecNumber evidence="4 7">5.1.1.1</ecNumber>
    </recommendedName>
</protein>
<dbReference type="PROSITE" id="PS00395">
    <property type="entry name" value="ALANINE_RACEMASE"/>
    <property type="match status" value="1"/>
</dbReference>
<sequence length="364" mass="39723">MMMTRAGAVLNVNLAAISANYQYLCKQAPTTKVAAVVKSNAYGLGAEEIATQLRSDKCDTFFVAHLEEGIKLRKALGRSPEIFILNGIPNNYADEFLANHLTPVINSLSDLELWRALAKQSGNSLTAALQFDTGMSRLGLSAKDIQKINAVPSLIAGINVGLTMSHLACAGDPSNPANEQQRQAFDALCKTMPKTKRSLANSSGIFLSGEFHYDIARPGAALYGINPTGDSSNPMKPVVQLQARILEIRDAAVGTQVGYDYLYKASKPRRLATLSIGYADGWHRQWTSGAMYQGIYLPVVGRISMDSMVVDITDVPEAQLSRNMFVDLINTEQTLDKIADTQHTIGYEVLTSIGERVERRYSNK</sequence>
<evidence type="ECO:0000256" key="4">
    <source>
        <dbReference type="ARBA" id="ARBA00013089"/>
    </source>
</evidence>
<dbReference type="InterPro" id="IPR000821">
    <property type="entry name" value="Ala_racemase"/>
</dbReference>
<evidence type="ECO:0000256" key="3">
    <source>
        <dbReference type="ARBA" id="ARBA00007880"/>
    </source>
</evidence>
<comment type="cofactor">
    <cofactor evidence="2 7">
        <name>pyridoxal 5'-phosphate</name>
        <dbReference type="ChEBI" id="CHEBI:597326"/>
    </cofactor>
</comment>
<dbReference type="Gene3D" id="2.40.37.10">
    <property type="entry name" value="Lyase, Ornithine Decarboxylase, Chain A, domain 1"/>
    <property type="match status" value="1"/>
</dbReference>
<keyword evidence="5 7" id="KW-0663">Pyridoxal phosphate</keyword>
<evidence type="ECO:0000313" key="10">
    <source>
        <dbReference type="Proteomes" id="UP001477870"/>
    </source>
</evidence>
<comment type="pathway">
    <text evidence="7">Amino-acid biosynthesis; D-alanine biosynthesis; D-alanine from L-alanine: step 1/1.</text>
</comment>
<dbReference type="GO" id="GO:0008784">
    <property type="term" value="F:alanine racemase activity"/>
    <property type="evidence" value="ECO:0007669"/>
    <property type="project" value="UniProtKB-EC"/>
</dbReference>
<dbReference type="InterPro" id="IPR011079">
    <property type="entry name" value="Ala_racemase_C"/>
</dbReference>
<feature type="active site" description="Proton acceptor; specific for L-alanine" evidence="7">
    <location>
        <position position="259"/>
    </location>
</feature>
<dbReference type="InterPro" id="IPR020622">
    <property type="entry name" value="Ala_racemase_pyridoxalP-BS"/>
</dbReference>
<dbReference type="RefSeq" id="WP_342847869.1">
    <property type="nucleotide sequence ID" value="NZ_JBBMQO010000003.1"/>
</dbReference>
<name>A0ABU9T5E4_9HYPH</name>
<reference evidence="9 10" key="1">
    <citation type="submission" date="2024-03" db="EMBL/GenBank/DDBJ databases">
        <title>Community enrichment and isolation of bacterial strains for fucoidan degradation.</title>
        <authorList>
            <person name="Sichert A."/>
        </authorList>
    </citation>
    <scope>NUCLEOTIDE SEQUENCE [LARGE SCALE GENOMIC DNA]</scope>
    <source>
        <strain evidence="9 10">AS62</strain>
    </source>
</reference>
<dbReference type="Proteomes" id="UP001477870">
    <property type="component" value="Unassembled WGS sequence"/>
</dbReference>
<accession>A0ABU9T5E4</accession>
<feature type="domain" description="Alanine racemase C-terminal" evidence="8">
    <location>
        <begin position="238"/>
        <end position="362"/>
    </location>
</feature>
<keyword evidence="6 7" id="KW-0413">Isomerase</keyword>
<dbReference type="Pfam" id="PF01168">
    <property type="entry name" value="Ala_racemase_N"/>
    <property type="match status" value="1"/>
</dbReference>
<dbReference type="SUPFAM" id="SSF51419">
    <property type="entry name" value="PLP-binding barrel"/>
    <property type="match status" value="1"/>
</dbReference>
<comment type="catalytic activity">
    <reaction evidence="1 7">
        <text>L-alanine = D-alanine</text>
        <dbReference type="Rhea" id="RHEA:20249"/>
        <dbReference type="ChEBI" id="CHEBI:57416"/>
        <dbReference type="ChEBI" id="CHEBI:57972"/>
        <dbReference type="EC" id="5.1.1.1"/>
    </reaction>
</comment>
<dbReference type="CDD" id="cd00430">
    <property type="entry name" value="PLPDE_III_AR"/>
    <property type="match status" value="1"/>
</dbReference>
<evidence type="ECO:0000256" key="2">
    <source>
        <dbReference type="ARBA" id="ARBA00001933"/>
    </source>
</evidence>
<comment type="function">
    <text evidence="7">Catalyzes the interconversion of L-alanine and D-alanine. May also act on other amino acids.</text>
</comment>
<evidence type="ECO:0000256" key="5">
    <source>
        <dbReference type="ARBA" id="ARBA00022898"/>
    </source>
</evidence>
<evidence type="ECO:0000256" key="1">
    <source>
        <dbReference type="ARBA" id="ARBA00000316"/>
    </source>
</evidence>
<dbReference type="PANTHER" id="PTHR30511:SF0">
    <property type="entry name" value="ALANINE RACEMASE, CATABOLIC-RELATED"/>
    <property type="match status" value="1"/>
</dbReference>
<gene>
    <name evidence="9" type="primary">alr</name>
    <name evidence="9" type="ORF">WNY59_07080</name>
</gene>
<dbReference type="HAMAP" id="MF_01201">
    <property type="entry name" value="Ala_racemase"/>
    <property type="match status" value="1"/>
</dbReference>
<dbReference type="InterPro" id="IPR029066">
    <property type="entry name" value="PLP-binding_barrel"/>
</dbReference>
<dbReference type="PANTHER" id="PTHR30511">
    <property type="entry name" value="ALANINE RACEMASE"/>
    <property type="match status" value="1"/>
</dbReference>
<dbReference type="NCBIfam" id="TIGR00492">
    <property type="entry name" value="alr"/>
    <property type="match status" value="1"/>
</dbReference>